<organism evidence="2 3">
    <name type="scientific">Liparis tanakae</name>
    <name type="common">Tanaka's snailfish</name>
    <dbReference type="NCBI Taxonomy" id="230148"/>
    <lineage>
        <taxon>Eukaryota</taxon>
        <taxon>Metazoa</taxon>
        <taxon>Chordata</taxon>
        <taxon>Craniata</taxon>
        <taxon>Vertebrata</taxon>
        <taxon>Euteleostomi</taxon>
        <taxon>Actinopterygii</taxon>
        <taxon>Neopterygii</taxon>
        <taxon>Teleostei</taxon>
        <taxon>Neoteleostei</taxon>
        <taxon>Acanthomorphata</taxon>
        <taxon>Eupercaria</taxon>
        <taxon>Perciformes</taxon>
        <taxon>Cottioidei</taxon>
        <taxon>Cottales</taxon>
        <taxon>Liparidae</taxon>
        <taxon>Liparis</taxon>
    </lineage>
</organism>
<dbReference type="AlphaFoldDB" id="A0A4Z2FAA2"/>
<protein>
    <submittedName>
        <fullName evidence="2">Uncharacterized protein</fullName>
    </submittedName>
</protein>
<dbReference type="EMBL" id="SRLO01001451">
    <property type="protein sequence ID" value="TNN37724.1"/>
    <property type="molecule type" value="Genomic_DNA"/>
</dbReference>
<comment type="caution">
    <text evidence="2">The sequence shown here is derived from an EMBL/GenBank/DDBJ whole genome shotgun (WGS) entry which is preliminary data.</text>
</comment>
<name>A0A4Z2FAA2_9TELE</name>
<reference evidence="2 3" key="1">
    <citation type="submission" date="2019-03" db="EMBL/GenBank/DDBJ databases">
        <title>First draft genome of Liparis tanakae, snailfish: a comprehensive survey of snailfish specific genes.</title>
        <authorList>
            <person name="Kim W."/>
            <person name="Song I."/>
            <person name="Jeong J.-H."/>
            <person name="Kim D."/>
            <person name="Kim S."/>
            <person name="Ryu S."/>
            <person name="Song J.Y."/>
            <person name="Lee S.K."/>
        </authorList>
    </citation>
    <scope>NUCLEOTIDE SEQUENCE [LARGE SCALE GENOMIC DNA]</scope>
    <source>
        <tissue evidence="2">Muscle</tissue>
    </source>
</reference>
<dbReference type="Proteomes" id="UP000314294">
    <property type="component" value="Unassembled WGS sequence"/>
</dbReference>
<feature type="compositionally biased region" description="Basic and acidic residues" evidence="1">
    <location>
        <begin position="102"/>
        <end position="154"/>
    </location>
</feature>
<proteinExistence type="predicted"/>
<keyword evidence="3" id="KW-1185">Reference proteome</keyword>
<sequence length="206" mass="22468">MRKMRGVQDPGRSGLDPEVTTLLETHQETHHLSHPTRSIAPCRPGCRPAFTPRGAPRRTDDSRSRAKHRGGEDEGRQWTSCGEKGRGAAIKEERNSVGGGGGEEREHEERAMKSEDTDIKEKSWRRGAERWLRGCSRVREHKGGGGGERQEKGMNQKGWWNQASGGPRSRGQSGGGVAVPTAGTRLELNANDETPAIGALPSPPPR</sequence>
<evidence type="ECO:0000313" key="3">
    <source>
        <dbReference type="Proteomes" id="UP000314294"/>
    </source>
</evidence>
<feature type="compositionally biased region" description="Basic and acidic residues" evidence="1">
    <location>
        <begin position="57"/>
        <end position="76"/>
    </location>
</feature>
<gene>
    <name evidence="2" type="ORF">EYF80_052104</name>
</gene>
<feature type="region of interest" description="Disordered" evidence="1">
    <location>
        <begin position="1"/>
        <end position="206"/>
    </location>
</feature>
<evidence type="ECO:0000256" key="1">
    <source>
        <dbReference type="SAM" id="MobiDB-lite"/>
    </source>
</evidence>
<feature type="compositionally biased region" description="Basic and acidic residues" evidence="1">
    <location>
        <begin position="83"/>
        <end position="95"/>
    </location>
</feature>
<accession>A0A4Z2FAA2</accession>
<evidence type="ECO:0000313" key="2">
    <source>
        <dbReference type="EMBL" id="TNN37724.1"/>
    </source>
</evidence>